<evidence type="ECO:0000313" key="4">
    <source>
        <dbReference type="EMBL" id="ORY57414.1"/>
    </source>
</evidence>
<dbReference type="Gene3D" id="3.40.50.720">
    <property type="entry name" value="NAD(P)-binding Rossmann-like Domain"/>
    <property type="match status" value="2"/>
</dbReference>
<reference evidence="4 5" key="1">
    <citation type="submission" date="2016-07" db="EMBL/GenBank/DDBJ databases">
        <title>Pervasive Adenine N6-methylation of Active Genes in Fungi.</title>
        <authorList>
            <consortium name="DOE Joint Genome Institute"/>
            <person name="Mondo S.J."/>
            <person name="Dannebaum R.O."/>
            <person name="Kuo R.C."/>
            <person name="Labutti K."/>
            <person name="Haridas S."/>
            <person name="Kuo A."/>
            <person name="Salamov A."/>
            <person name="Ahrendt S.R."/>
            <person name="Lipzen A."/>
            <person name="Sullivan W."/>
            <person name="Andreopoulos W.B."/>
            <person name="Clum A."/>
            <person name="Lindquist E."/>
            <person name="Daum C."/>
            <person name="Ramamoorthy G.K."/>
            <person name="Gryganskyi A."/>
            <person name="Culley D."/>
            <person name="Magnuson J.K."/>
            <person name="James T.Y."/>
            <person name="O'Malley M.A."/>
            <person name="Stajich J.E."/>
            <person name="Spatafora J.W."/>
            <person name="Visel A."/>
            <person name="Grigoriev I.V."/>
        </authorList>
    </citation>
    <scope>NUCLEOTIDE SEQUENCE [LARGE SCALE GENOMIC DNA]</scope>
    <source>
        <strain evidence="4 5">62-1032</strain>
    </source>
</reference>
<feature type="domain" description="3-beta hydroxysteroid dehydrogenase/isomerase" evidence="3">
    <location>
        <begin position="9"/>
        <end position="227"/>
    </location>
</feature>
<sequence length="408" mass="44651">MASPTESFAVIGGEGFVGQALVQGLLSRYPQNPVASFGLTQRTFTSGYRFFRTDITSIDSLATSLKASGATTVFHTASPHAHATREVCEAVNVEGTKAVVQACREAGVTKLVFTSTMTTVFDGQPLINADERMPTTESKEVPYVWTKVEAERIVLEANGVEGLLTCALRLAGIIGPGDRQVVPGFMKVLHNGQTSFQIGNNDHLYDFVHVANVVHAHIIAASKLGAPPVPASTFETRLPLPNCTVPRRNLPTSLHPEQPFPPSTDSPIPSSRNRFQQFYEQTEPLGVAGEAFFITNGEPIAFWTFARALWNAYDGHVPRYCIKIPESAGMLLAECAEFAGWLRGVAKEDCGMPKAHVQYVLSDMYFDIEKARRVLGYEPVLSLSDGIKDAVAWYKEDEERQKKNQAGK</sequence>
<dbReference type="GO" id="GO:0016853">
    <property type="term" value="F:isomerase activity"/>
    <property type="evidence" value="ECO:0007669"/>
    <property type="project" value="UniProtKB-KW"/>
</dbReference>
<dbReference type="Proteomes" id="UP000193467">
    <property type="component" value="Unassembled WGS sequence"/>
</dbReference>
<comment type="caution">
    <text evidence="4">The sequence shown here is derived from an EMBL/GenBank/DDBJ whole genome shotgun (WGS) entry which is preliminary data.</text>
</comment>
<proteinExistence type="inferred from homology"/>
<keyword evidence="2" id="KW-0560">Oxidoreductase</keyword>
<accession>A0A1Y2DE89</accession>
<evidence type="ECO:0000313" key="5">
    <source>
        <dbReference type="Proteomes" id="UP000193467"/>
    </source>
</evidence>
<evidence type="ECO:0000256" key="1">
    <source>
        <dbReference type="ARBA" id="ARBA00009219"/>
    </source>
</evidence>
<organism evidence="4 5">
    <name type="scientific">Leucosporidium creatinivorum</name>
    <dbReference type="NCBI Taxonomy" id="106004"/>
    <lineage>
        <taxon>Eukaryota</taxon>
        <taxon>Fungi</taxon>
        <taxon>Dikarya</taxon>
        <taxon>Basidiomycota</taxon>
        <taxon>Pucciniomycotina</taxon>
        <taxon>Microbotryomycetes</taxon>
        <taxon>Leucosporidiales</taxon>
        <taxon>Leucosporidium</taxon>
    </lineage>
</organism>
<dbReference type="InterPro" id="IPR036291">
    <property type="entry name" value="NAD(P)-bd_dom_sf"/>
</dbReference>
<dbReference type="PANTHER" id="PTHR43245">
    <property type="entry name" value="BIFUNCTIONAL POLYMYXIN RESISTANCE PROTEIN ARNA"/>
    <property type="match status" value="1"/>
</dbReference>
<dbReference type="InterPro" id="IPR050177">
    <property type="entry name" value="Lipid_A_modif_metabolic_enz"/>
</dbReference>
<dbReference type="GO" id="GO:0016616">
    <property type="term" value="F:oxidoreductase activity, acting on the CH-OH group of donors, NAD or NADP as acceptor"/>
    <property type="evidence" value="ECO:0007669"/>
    <property type="project" value="InterPro"/>
</dbReference>
<evidence type="ECO:0000256" key="2">
    <source>
        <dbReference type="ARBA" id="ARBA00023002"/>
    </source>
</evidence>
<dbReference type="InterPro" id="IPR002225">
    <property type="entry name" value="3Beta_OHSteriod_DH/Estase"/>
</dbReference>
<dbReference type="SUPFAM" id="SSF51735">
    <property type="entry name" value="NAD(P)-binding Rossmann-fold domains"/>
    <property type="match status" value="1"/>
</dbReference>
<keyword evidence="5" id="KW-1185">Reference proteome</keyword>
<keyword evidence="4" id="KW-0413">Isomerase</keyword>
<gene>
    <name evidence="4" type="ORF">BCR35DRAFT_309673</name>
</gene>
<dbReference type="GO" id="GO:0006694">
    <property type="term" value="P:steroid biosynthetic process"/>
    <property type="evidence" value="ECO:0007669"/>
    <property type="project" value="InterPro"/>
</dbReference>
<dbReference type="PANTHER" id="PTHR43245:SF51">
    <property type="entry name" value="SHORT CHAIN DEHYDROGENASE_REDUCTASE FAMILY 42E, MEMBER 2"/>
    <property type="match status" value="1"/>
</dbReference>
<dbReference type="OrthoDB" id="10058185at2759"/>
<protein>
    <submittedName>
        <fullName evidence="4">3-beta hydroxysteroid dehydrogenase/isomerase family-domain-containing protein</fullName>
    </submittedName>
</protein>
<evidence type="ECO:0000259" key="3">
    <source>
        <dbReference type="Pfam" id="PF01073"/>
    </source>
</evidence>
<dbReference type="EMBL" id="MCGR01000082">
    <property type="protein sequence ID" value="ORY57414.1"/>
    <property type="molecule type" value="Genomic_DNA"/>
</dbReference>
<dbReference type="STRING" id="106004.A0A1Y2DE89"/>
<comment type="similarity">
    <text evidence="1">Belongs to the 3-beta-HSD family.</text>
</comment>
<dbReference type="AlphaFoldDB" id="A0A1Y2DE89"/>
<dbReference type="FunCoup" id="A0A1Y2DE89">
    <property type="interactions" value="145"/>
</dbReference>
<name>A0A1Y2DE89_9BASI</name>
<dbReference type="Pfam" id="PF01073">
    <property type="entry name" value="3Beta_HSD"/>
    <property type="match status" value="1"/>
</dbReference>
<dbReference type="InParanoid" id="A0A1Y2DE89"/>